<feature type="coiled-coil region" evidence="2">
    <location>
        <begin position="43"/>
        <end position="77"/>
    </location>
</feature>
<sequence>MRSSITIAALAALVTLAASANASLHKPNNHIAIRSALEKGANSASFLNNAADASDEVDELQDEADALLKREDFYDDDGKVIQIFDDGGDPAGEDELAATLVRRRSAAASCGTSTKKSKKTTKTKSHSNAKKAASTSTNSSQGELMSSEIMVTWYASQDLLNPACGTGSWDPTSNAHIGAIATGWKDGPACGEFIDLCNEDVKPHKCVTVRRVDDCAGCNDNHVDLTKAAFKALSPSGGLDEGVVKNLKMYKSKKANPWNLSLFGPIKLSVW</sequence>
<proteinExistence type="predicted"/>
<evidence type="ECO:0000313" key="6">
    <source>
        <dbReference type="Proteomes" id="UP000245942"/>
    </source>
</evidence>
<reference evidence="5 6" key="1">
    <citation type="journal article" date="2018" name="Mol. Biol. Evol.">
        <title>Broad Genomic Sampling Reveals a Smut Pathogenic Ancestry of the Fungal Clade Ustilaginomycotina.</title>
        <authorList>
            <person name="Kijpornyongpan T."/>
            <person name="Mondo S.J."/>
            <person name="Barry K."/>
            <person name="Sandor L."/>
            <person name="Lee J."/>
            <person name="Lipzen A."/>
            <person name="Pangilinan J."/>
            <person name="LaButti K."/>
            <person name="Hainaut M."/>
            <person name="Henrissat B."/>
            <person name="Grigoriev I.V."/>
            <person name="Spatafora J.W."/>
            <person name="Aime M.C."/>
        </authorList>
    </citation>
    <scope>NUCLEOTIDE SEQUENCE [LARGE SCALE GENOMIC DNA]</scope>
    <source>
        <strain evidence="5 6">MCA 4718</strain>
    </source>
</reference>
<evidence type="ECO:0000256" key="1">
    <source>
        <dbReference type="ARBA" id="ARBA00022729"/>
    </source>
</evidence>
<feature type="compositionally biased region" description="Low complexity" evidence="3">
    <location>
        <begin position="130"/>
        <end position="140"/>
    </location>
</feature>
<dbReference type="OrthoDB" id="406505at2759"/>
<dbReference type="AlphaFoldDB" id="A0A316TZK4"/>
<dbReference type="SUPFAM" id="SSF50685">
    <property type="entry name" value="Barwin-like endoglucanases"/>
    <property type="match status" value="1"/>
</dbReference>
<organism evidence="5 6">
    <name type="scientific">Pseudomicrostroma glucosiphilum</name>
    <dbReference type="NCBI Taxonomy" id="1684307"/>
    <lineage>
        <taxon>Eukaryota</taxon>
        <taxon>Fungi</taxon>
        <taxon>Dikarya</taxon>
        <taxon>Basidiomycota</taxon>
        <taxon>Ustilaginomycotina</taxon>
        <taxon>Exobasidiomycetes</taxon>
        <taxon>Microstromatales</taxon>
        <taxon>Microstromatales incertae sedis</taxon>
        <taxon>Pseudomicrostroma</taxon>
    </lineage>
</organism>
<keyword evidence="2" id="KW-0175">Coiled coil</keyword>
<dbReference type="Proteomes" id="UP000245942">
    <property type="component" value="Unassembled WGS sequence"/>
</dbReference>
<accession>A0A316TZK4</accession>
<protein>
    <recommendedName>
        <fullName evidence="7">RlpA-like protein double-psi beta-barrel domain-containing protein</fullName>
    </recommendedName>
</protein>
<keyword evidence="1 4" id="KW-0732">Signal</keyword>
<evidence type="ECO:0000313" key="5">
    <source>
        <dbReference type="EMBL" id="PWN18410.1"/>
    </source>
</evidence>
<evidence type="ECO:0000256" key="3">
    <source>
        <dbReference type="SAM" id="MobiDB-lite"/>
    </source>
</evidence>
<feature type="compositionally biased region" description="Basic residues" evidence="3">
    <location>
        <begin position="115"/>
        <end position="129"/>
    </location>
</feature>
<evidence type="ECO:0008006" key="7">
    <source>
        <dbReference type="Google" id="ProtNLM"/>
    </source>
</evidence>
<name>A0A316TZK4_9BASI</name>
<dbReference type="STRING" id="1684307.A0A316TZK4"/>
<evidence type="ECO:0000256" key="4">
    <source>
        <dbReference type="SAM" id="SignalP"/>
    </source>
</evidence>
<dbReference type="GeneID" id="37017216"/>
<dbReference type="PANTHER" id="PTHR31836:SF22">
    <property type="entry name" value="RLPA-LIKE PROTEIN DOUBLE-PSI BETA-BARREL DOMAIN-CONTAINING PROTEIN"/>
    <property type="match status" value="1"/>
</dbReference>
<dbReference type="InterPro" id="IPR051477">
    <property type="entry name" value="Expansin_CellWall"/>
</dbReference>
<feature type="chain" id="PRO_5016373427" description="RlpA-like protein double-psi beta-barrel domain-containing protein" evidence="4">
    <location>
        <begin position="20"/>
        <end position="271"/>
    </location>
</feature>
<dbReference type="EMBL" id="KZ819336">
    <property type="protein sequence ID" value="PWN18410.1"/>
    <property type="molecule type" value="Genomic_DNA"/>
</dbReference>
<feature type="region of interest" description="Disordered" evidence="3">
    <location>
        <begin position="109"/>
        <end position="141"/>
    </location>
</feature>
<dbReference type="Gene3D" id="2.40.40.10">
    <property type="entry name" value="RlpA-like domain"/>
    <property type="match status" value="1"/>
</dbReference>
<feature type="signal peptide" evidence="4">
    <location>
        <begin position="1"/>
        <end position="19"/>
    </location>
</feature>
<dbReference type="RefSeq" id="XP_025345570.1">
    <property type="nucleotide sequence ID" value="XM_025495482.1"/>
</dbReference>
<dbReference type="CDD" id="cd22191">
    <property type="entry name" value="DPBB_RlpA_EXP_N-like"/>
    <property type="match status" value="1"/>
</dbReference>
<keyword evidence="6" id="KW-1185">Reference proteome</keyword>
<dbReference type="PANTHER" id="PTHR31836">
    <property type="match status" value="1"/>
</dbReference>
<dbReference type="InterPro" id="IPR036908">
    <property type="entry name" value="RlpA-like_sf"/>
</dbReference>
<evidence type="ECO:0000256" key="2">
    <source>
        <dbReference type="SAM" id="Coils"/>
    </source>
</evidence>
<gene>
    <name evidence="5" type="ORF">BCV69DRAFT_72315</name>
</gene>